<feature type="region of interest" description="Disordered" evidence="1">
    <location>
        <begin position="37"/>
        <end position="69"/>
    </location>
</feature>
<dbReference type="EMBL" id="CP151919">
    <property type="protein sequence ID" value="XAD56360.1"/>
    <property type="molecule type" value="Genomic_DNA"/>
</dbReference>
<evidence type="ECO:0000313" key="2">
    <source>
        <dbReference type="EMBL" id="XAD56360.1"/>
    </source>
</evidence>
<dbReference type="RefSeq" id="WP_342596423.1">
    <property type="nucleotide sequence ID" value="NZ_CP151919.1"/>
</dbReference>
<reference evidence="2 3" key="1">
    <citation type="submission" date="2024-04" db="EMBL/GenBank/DDBJ databases">
        <title>Salinicola lusitanus LLJ914,a marine bacterium isolated from the Okinawa Trough.</title>
        <authorList>
            <person name="Li J."/>
        </authorList>
    </citation>
    <scope>NUCLEOTIDE SEQUENCE [LARGE SCALE GENOMIC DNA]</scope>
    <source>
        <strain evidence="2 3">LLJ914</strain>
    </source>
</reference>
<feature type="compositionally biased region" description="Polar residues" evidence="1">
    <location>
        <begin position="48"/>
        <end position="69"/>
    </location>
</feature>
<sequence>MNLADARFVRFPSHLIRKNLNLNTFFRKKTYRKSVGTKKLPAAESIPWSHSQDRQTVLPTADTLQEATS</sequence>
<protein>
    <submittedName>
        <fullName evidence="2">Uncharacterized protein</fullName>
    </submittedName>
</protein>
<dbReference type="Proteomes" id="UP001453229">
    <property type="component" value="Chromosome"/>
</dbReference>
<evidence type="ECO:0000256" key="1">
    <source>
        <dbReference type="SAM" id="MobiDB-lite"/>
    </source>
</evidence>
<gene>
    <name evidence="2" type="ORF">AAGT95_10340</name>
</gene>
<accession>A0ABZ3CZ53</accession>
<name>A0ABZ3CZ53_9GAMM</name>
<proteinExistence type="predicted"/>
<keyword evidence="3" id="KW-1185">Reference proteome</keyword>
<evidence type="ECO:0000313" key="3">
    <source>
        <dbReference type="Proteomes" id="UP001453229"/>
    </source>
</evidence>
<organism evidence="2 3">
    <name type="scientific">Salinicola lusitanus</name>
    <dbReference type="NCBI Taxonomy" id="1949085"/>
    <lineage>
        <taxon>Bacteria</taxon>
        <taxon>Pseudomonadati</taxon>
        <taxon>Pseudomonadota</taxon>
        <taxon>Gammaproteobacteria</taxon>
        <taxon>Oceanospirillales</taxon>
        <taxon>Halomonadaceae</taxon>
        <taxon>Salinicola</taxon>
    </lineage>
</organism>